<feature type="region of interest" description="Disordered" evidence="2">
    <location>
        <begin position="765"/>
        <end position="799"/>
    </location>
</feature>
<dbReference type="OrthoDB" id="1874341at2759"/>
<dbReference type="STRING" id="98765.A0A2R6NV37"/>
<dbReference type="PANTHER" id="PTHR22767">
    <property type="entry name" value="N-TERMINAL ACETYLTRANSFERASE-RELATED"/>
    <property type="match status" value="1"/>
</dbReference>
<dbReference type="EMBL" id="MLYV02000798">
    <property type="protein sequence ID" value="PSR77352.1"/>
    <property type="molecule type" value="Genomic_DNA"/>
</dbReference>
<dbReference type="GO" id="GO:0031416">
    <property type="term" value="C:NatB complex"/>
    <property type="evidence" value="ECO:0007669"/>
    <property type="project" value="TreeGrafter"/>
</dbReference>
<reference evidence="3 4" key="1">
    <citation type="submission" date="2018-02" db="EMBL/GenBank/DDBJ databases">
        <title>Genome sequence of the basidiomycete white-rot fungus Phlebia centrifuga.</title>
        <authorList>
            <person name="Granchi Z."/>
            <person name="Peng M."/>
            <person name="de Vries R.P."/>
            <person name="Hilden K."/>
            <person name="Makela M.R."/>
            <person name="Grigoriev I."/>
            <person name="Riley R."/>
        </authorList>
    </citation>
    <scope>NUCLEOTIDE SEQUENCE [LARGE SCALE GENOMIC DNA]</scope>
    <source>
        <strain evidence="3 4">FBCC195</strain>
    </source>
</reference>
<gene>
    <name evidence="3" type="ORF">PHLCEN_2v7953</name>
</gene>
<comment type="similarity">
    <text evidence="1">Belongs to the MDM20/NAA25 family.</text>
</comment>
<feature type="region of interest" description="Disordered" evidence="2">
    <location>
        <begin position="1"/>
        <end position="38"/>
    </location>
</feature>
<accession>A0A2R6NV37</accession>
<dbReference type="Gene3D" id="1.25.40.1040">
    <property type="match status" value="1"/>
</dbReference>
<dbReference type="Proteomes" id="UP000186601">
    <property type="component" value="Unassembled WGS sequence"/>
</dbReference>
<feature type="compositionally biased region" description="Basic and acidic residues" evidence="2">
    <location>
        <begin position="789"/>
        <end position="799"/>
    </location>
</feature>
<evidence type="ECO:0000313" key="3">
    <source>
        <dbReference type="EMBL" id="PSR77352.1"/>
    </source>
</evidence>
<sequence>MSEKQVGGGPKSGREGLGRRRRNAGPRSPEAIDTGSNKTALSSCNKLLKKQPQNDLVKALKALALSRLQKFEEAGVLCEEILASKPTDESTLGAMSHTLRGLGRHMDIITMYESAWKQQPGNEELAIQTFSANARTGNWKLAQQVAIRLHKQFKEDRYLYWNVFCAVLQASDPTTLPPLRPVLYKLAHRLITTSEIPSFYSPDRFYVHILILKELGLYEEAAALLESEKGKDICGRSLICDELRREIWVLKGSVKEEGQRAQDRILKKDDRNWLEFLSVLNATFHDINSTEEPTEETRAACQDQINKTQVFFAEIADRDGARDRSGPLALLELELRARKNALSIDPSALYTLTESYFQQYGDKPCCYEDLLPYVADFNVEDLSRWTSFLQIYTLSDTLDDLRRTTNALKLIRYSLTPAELTPESENARAAQYMDIYYNGLKHGKDLADTELQHADDLLALAAHAFVNSWKISGDQANLYNAITVLEFGLTRSKQAYQFRLMLVRIYHILGAPSLALEHYRLLNVKQVQTDTLSHFILTRASTFALSSLGDLTYSTECIEASQIYQSNSLDTAEFVIRAFLTEKYSQIADFVTLEDRLDNSLQRDLMKMEHVRMRVAHEPISAELVDVELVELKFIFDRLHYDNRDFDILPNYQPRSQPTFNEQTKMFGKIPGKGWLWMFLKVYILACRHASDMDDTAEEKLVLGDRPKTNPNIEAVKLPLQERLAMRPQEELDELTSDELALVNFETSVAEWLGPHHDFIRPLPSVEHTNGTKQTENTHTTNGTNGHSKKLDEQPTSKEPPEIATQFFDEMKQRFDTALQASSLPPELLHIVTLTQEAFLLFAIETTRFKSSAVVKAHKLGAVVQSIKDIRSKAAAVLTAMSVELDKLAAADGSPERSQVFIDACQPLVASEITEEFVSEVAKKVVDARKQIVEGIAKGVAKVCKNHA</sequence>
<protein>
    <submittedName>
        <fullName evidence="3">Uncharacterized protein</fullName>
    </submittedName>
</protein>
<evidence type="ECO:0000256" key="1">
    <source>
        <dbReference type="ARBA" id="ARBA00006298"/>
    </source>
</evidence>
<name>A0A2R6NV37_9APHY</name>
<comment type="caution">
    <text evidence="3">The sequence shown here is derived from an EMBL/GenBank/DDBJ whole genome shotgun (WGS) entry which is preliminary data.</text>
</comment>
<dbReference type="Pfam" id="PF09797">
    <property type="entry name" value="NatB_MDM20"/>
    <property type="match status" value="1"/>
</dbReference>
<proteinExistence type="inferred from homology"/>
<dbReference type="AlphaFoldDB" id="A0A2R6NV37"/>
<keyword evidence="4" id="KW-1185">Reference proteome</keyword>
<feature type="compositionally biased region" description="Low complexity" evidence="2">
    <location>
        <begin position="769"/>
        <end position="786"/>
    </location>
</feature>
<dbReference type="InterPro" id="IPR019183">
    <property type="entry name" value="NAA25_NatB_aux_su"/>
</dbReference>
<dbReference type="SUPFAM" id="SSF48452">
    <property type="entry name" value="TPR-like"/>
    <property type="match status" value="1"/>
</dbReference>
<dbReference type="PANTHER" id="PTHR22767:SF3">
    <property type="entry name" value="N-ALPHA-ACETYLTRANSFERASE 25, NATB AUXILIARY SUBUNIT"/>
    <property type="match status" value="1"/>
</dbReference>
<evidence type="ECO:0000256" key="2">
    <source>
        <dbReference type="SAM" id="MobiDB-lite"/>
    </source>
</evidence>
<evidence type="ECO:0000313" key="4">
    <source>
        <dbReference type="Proteomes" id="UP000186601"/>
    </source>
</evidence>
<feature type="compositionally biased region" description="Gly residues" evidence="2">
    <location>
        <begin position="1"/>
        <end position="11"/>
    </location>
</feature>
<organism evidence="3 4">
    <name type="scientific">Hermanssonia centrifuga</name>
    <dbReference type="NCBI Taxonomy" id="98765"/>
    <lineage>
        <taxon>Eukaryota</taxon>
        <taxon>Fungi</taxon>
        <taxon>Dikarya</taxon>
        <taxon>Basidiomycota</taxon>
        <taxon>Agaricomycotina</taxon>
        <taxon>Agaricomycetes</taxon>
        <taxon>Polyporales</taxon>
        <taxon>Meruliaceae</taxon>
        <taxon>Hermanssonia</taxon>
    </lineage>
</organism>
<dbReference type="InterPro" id="IPR011990">
    <property type="entry name" value="TPR-like_helical_dom_sf"/>
</dbReference>